<evidence type="ECO:0000256" key="1">
    <source>
        <dbReference type="ARBA" id="ARBA00008857"/>
    </source>
</evidence>
<dbReference type="CDD" id="cd00801">
    <property type="entry name" value="INT_P4_C"/>
    <property type="match status" value="1"/>
</dbReference>
<dbReference type="InterPro" id="IPR025166">
    <property type="entry name" value="Integrase_DNA_bind_dom"/>
</dbReference>
<feature type="domain" description="Tyr recombinase" evidence="5">
    <location>
        <begin position="207"/>
        <end position="394"/>
    </location>
</feature>
<protein>
    <submittedName>
        <fullName evidence="6">Integrase</fullName>
    </submittedName>
</protein>
<evidence type="ECO:0000256" key="2">
    <source>
        <dbReference type="ARBA" id="ARBA00022908"/>
    </source>
</evidence>
<keyword evidence="2" id="KW-0229">DNA integration</keyword>
<dbReference type="OrthoDB" id="9775880at2"/>
<dbReference type="InterPro" id="IPR050808">
    <property type="entry name" value="Phage_Integrase"/>
</dbReference>
<dbReference type="PANTHER" id="PTHR30629:SF2">
    <property type="entry name" value="PROPHAGE INTEGRASE INTS-RELATED"/>
    <property type="match status" value="1"/>
</dbReference>
<dbReference type="RefSeq" id="WP_073427107.1">
    <property type="nucleotide sequence ID" value="NZ_CADFGY010000002.1"/>
</dbReference>
<dbReference type="Proteomes" id="UP000184395">
    <property type="component" value="Unassembled WGS sequence"/>
</dbReference>
<dbReference type="AlphaFoldDB" id="A0A1M6JLH2"/>
<dbReference type="Gene3D" id="1.10.443.10">
    <property type="entry name" value="Intergrase catalytic core"/>
    <property type="match status" value="1"/>
</dbReference>
<dbReference type="InterPro" id="IPR053876">
    <property type="entry name" value="Phage_int_M"/>
</dbReference>
<sequence length="418" mass="46830">MKSTPLSDVRCRTARYSETGSTKLFDGGGLYLQLMPSGTKKWRMKYRYNGKENLLTFGDYPATSLAEARGHRENAKRLLADGVDPALQRDIDKQAAVTAAENTFRSVAEEWLAIKRRGWSASHDKRITAILTNDVYPQIGKRPIASITGPVVLATIRKIEQRGAYEIAVKALETCGGVFRHACATGATDRDPTAGLRDFLAPKPPVRHYPHVTETELPVLLERIDGYSGNLETRIAVKLMILTFLRTNELRWARWEEFDFDAKEWRVPAERMKGTLDQKASGVPHIVPLAHQTIALLEQLRPLTGQYPLLFPGTKNKRVQPISGETINKALKSLGFEGKQTGHGFRGLASTLMNERSGANPDAIERQMAHVVGNKVRRAYNHAQHMEERRQLMQWWADFIDQQSGANVIPLRGEAVAL</sequence>
<evidence type="ECO:0000259" key="5">
    <source>
        <dbReference type="PROSITE" id="PS51898"/>
    </source>
</evidence>
<evidence type="ECO:0000256" key="3">
    <source>
        <dbReference type="ARBA" id="ARBA00023125"/>
    </source>
</evidence>
<dbReference type="SUPFAM" id="SSF56349">
    <property type="entry name" value="DNA breaking-rejoining enzymes"/>
    <property type="match status" value="1"/>
</dbReference>
<gene>
    <name evidence="6" type="ORF">SAMN05192548_1002189</name>
</gene>
<dbReference type="GO" id="GO:0006310">
    <property type="term" value="P:DNA recombination"/>
    <property type="evidence" value="ECO:0007669"/>
    <property type="project" value="UniProtKB-KW"/>
</dbReference>
<evidence type="ECO:0000313" key="6">
    <source>
        <dbReference type="EMBL" id="SHJ47555.1"/>
    </source>
</evidence>
<dbReference type="GO" id="GO:0015074">
    <property type="term" value="P:DNA integration"/>
    <property type="evidence" value="ECO:0007669"/>
    <property type="project" value="UniProtKB-KW"/>
</dbReference>
<accession>A0A1M6JLH2</accession>
<dbReference type="Gene3D" id="3.30.160.390">
    <property type="entry name" value="Integrase, DNA-binding domain"/>
    <property type="match status" value="1"/>
</dbReference>
<proteinExistence type="inferred from homology"/>
<dbReference type="Pfam" id="PF00589">
    <property type="entry name" value="Phage_integrase"/>
    <property type="match status" value="1"/>
</dbReference>
<evidence type="ECO:0000256" key="4">
    <source>
        <dbReference type="ARBA" id="ARBA00023172"/>
    </source>
</evidence>
<dbReference type="Gene3D" id="1.10.150.130">
    <property type="match status" value="1"/>
</dbReference>
<dbReference type="PROSITE" id="PS51898">
    <property type="entry name" value="TYR_RECOMBINASE"/>
    <property type="match status" value="1"/>
</dbReference>
<dbReference type="GO" id="GO:0003677">
    <property type="term" value="F:DNA binding"/>
    <property type="evidence" value="ECO:0007669"/>
    <property type="project" value="UniProtKB-KW"/>
</dbReference>
<name>A0A1M6JLH2_9BURK</name>
<dbReference type="InterPro" id="IPR038488">
    <property type="entry name" value="Integrase_DNA-bd_sf"/>
</dbReference>
<dbReference type="InterPro" id="IPR013762">
    <property type="entry name" value="Integrase-like_cat_sf"/>
</dbReference>
<keyword evidence="3" id="KW-0238">DNA-binding</keyword>
<keyword evidence="4" id="KW-0233">DNA recombination</keyword>
<dbReference type="InterPro" id="IPR011010">
    <property type="entry name" value="DNA_brk_join_enz"/>
</dbReference>
<dbReference type="EMBL" id="FRAB01000002">
    <property type="protein sequence ID" value="SHJ47555.1"/>
    <property type="molecule type" value="Genomic_DNA"/>
</dbReference>
<comment type="similarity">
    <text evidence="1">Belongs to the 'phage' integrase family.</text>
</comment>
<dbReference type="Pfam" id="PF13356">
    <property type="entry name" value="Arm-DNA-bind_3"/>
    <property type="match status" value="1"/>
</dbReference>
<dbReference type="PANTHER" id="PTHR30629">
    <property type="entry name" value="PROPHAGE INTEGRASE"/>
    <property type="match status" value="1"/>
</dbReference>
<dbReference type="STRING" id="169427.SAMN05192548_1002189"/>
<organism evidence="6 7">
    <name type="scientific">Paraburkholderia terricola</name>
    <dbReference type="NCBI Taxonomy" id="169427"/>
    <lineage>
        <taxon>Bacteria</taxon>
        <taxon>Pseudomonadati</taxon>
        <taxon>Pseudomonadota</taxon>
        <taxon>Betaproteobacteria</taxon>
        <taxon>Burkholderiales</taxon>
        <taxon>Burkholderiaceae</taxon>
        <taxon>Paraburkholderia</taxon>
    </lineage>
</organism>
<reference evidence="6 7" key="1">
    <citation type="submission" date="2016-11" db="EMBL/GenBank/DDBJ databases">
        <authorList>
            <person name="Jaros S."/>
            <person name="Januszkiewicz K."/>
            <person name="Wedrychowicz H."/>
        </authorList>
    </citation>
    <scope>NUCLEOTIDE SEQUENCE [LARGE SCALE GENOMIC DNA]</scope>
    <source>
        <strain evidence="6 7">LMG 20594</strain>
    </source>
</reference>
<dbReference type="InterPro" id="IPR010998">
    <property type="entry name" value="Integrase_recombinase_N"/>
</dbReference>
<evidence type="ECO:0000313" key="7">
    <source>
        <dbReference type="Proteomes" id="UP000184395"/>
    </source>
</evidence>
<dbReference type="Pfam" id="PF22022">
    <property type="entry name" value="Phage_int_M"/>
    <property type="match status" value="1"/>
</dbReference>
<dbReference type="InterPro" id="IPR002104">
    <property type="entry name" value="Integrase_catalytic"/>
</dbReference>